<dbReference type="Pfam" id="PF00201">
    <property type="entry name" value="UDPGT"/>
    <property type="match status" value="1"/>
</dbReference>
<dbReference type="GO" id="GO:0035251">
    <property type="term" value="F:UDP-glucosyltransferase activity"/>
    <property type="evidence" value="ECO:0007669"/>
    <property type="project" value="InterPro"/>
</dbReference>
<dbReference type="InterPro" id="IPR002213">
    <property type="entry name" value="UDP_glucos_trans"/>
</dbReference>
<evidence type="ECO:0000313" key="5">
    <source>
        <dbReference type="EMBL" id="MBA4676146.1"/>
    </source>
</evidence>
<reference evidence="5" key="1">
    <citation type="journal article" date="2013" name="J. Plant Res.">
        <title>Effect of fungi and light on seed germination of three Opuntia species from semiarid lands of central Mexico.</title>
        <authorList>
            <person name="Delgado-Sanchez P."/>
            <person name="Jimenez-Bremont J.F."/>
            <person name="Guerrero-Gonzalez Mde L."/>
            <person name="Flores J."/>
        </authorList>
    </citation>
    <scope>NUCLEOTIDE SEQUENCE</scope>
    <source>
        <tissue evidence="5">Cladode</tissue>
    </source>
</reference>
<dbReference type="SUPFAM" id="SSF53756">
    <property type="entry name" value="UDP-Glycosyltransferase/glycogen phosphorylase"/>
    <property type="match status" value="1"/>
</dbReference>
<proteinExistence type="inferred from homology"/>
<keyword evidence="3 5" id="KW-0328">Glycosyltransferase</keyword>
<organism evidence="5">
    <name type="scientific">Opuntia streptacantha</name>
    <name type="common">Prickly pear cactus</name>
    <name type="synonym">Opuntia cardona</name>
    <dbReference type="NCBI Taxonomy" id="393608"/>
    <lineage>
        <taxon>Eukaryota</taxon>
        <taxon>Viridiplantae</taxon>
        <taxon>Streptophyta</taxon>
        <taxon>Embryophyta</taxon>
        <taxon>Tracheophyta</taxon>
        <taxon>Spermatophyta</taxon>
        <taxon>Magnoliopsida</taxon>
        <taxon>eudicotyledons</taxon>
        <taxon>Gunneridae</taxon>
        <taxon>Pentapetalae</taxon>
        <taxon>Caryophyllales</taxon>
        <taxon>Cactineae</taxon>
        <taxon>Cactaceae</taxon>
        <taxon>Opuntioideae</taxon>
        <taxon>Opuntia</taxon>
    </lineage>
</organism>
<dbReference type="CDD" id="cd03784">
    <property type="entry name" value="GT1_Gtf-like"/>
    <property type="match status" value="1"/>
</dbReference>
<dbReference type="Gene3D" id="3.40.50.2000">
    <property type="entry name" value="Glycogen Phosphorylase B"/>
    <property type="match status" value="2"/>
</dbReference>
<evidence type="ECO:0000256" key="3">
    <source>
        <dbReference type="RuleBase" id="RU003718"/>
    </source>
</evidence>
<dbReference type="PANTHER" id="PTHR48048:SF45">
    <property type="entry name" value="GLYCOSYLTRANSFERASE"/>
    <property type="match status" value="1"/>
</dbReference>
<dbReference type="InterPro" id="IPR050481">
    <property type="entry name" value="UDP-glycosyltransf_plant"/>
</dbReference>
<dbReference type="EMBL" id="GISG01270168">
    <property type="protein sequence ID" value="MBA4676146.1"/>
    <property type="molecule type" value="Transcribed_RNA"/>
</dbReference>
<reference evidence="5" key="2">
    <citation type="submission" date="2020-07" db="EMBL/GenBank/DDBJ databases">
        <authorList>
            <person name="Vera ALvarez R."/>
            <person name="Arias-Moreno D.M."/>
            <person name="Jimenez-Jacinto V."/>
            <person name="Jimenez-Bremont J.F."/>
            <person name="Swaminathan K."/>
            <person name="Moose S.P."/>
            <person name="Guerrero-Gonzalez M.L."/>
            <person name="Marino-Ramirez L."/>
            <person name="Landsman D."/>
            <person name="Rodriguez-Kessler M."/>
            <person name="Delgado-Sanchez P."/>
        </authorList>
    </citation>
    <scope>NUCLEOTIDE SEQUENCE</scope>
    <source>
        <tissue evidence="5">Cladode</tissue>
    </source>
</reference>
<name>A0A7C9EVE5_OPUST</name>
<dbReference type="EC" id="2.4.1.-" evidence="4"/>
<accession>A0A7C9EVE5</accession>
<dbReference type="FunFam" id="3.40.50.2000:FF:000056">
    <property type="entry name" value="Glycosyltransferase"/>
    <property type="match status" value="1"/>
</dbReference>
<keyword evidence="2 3" id="KW-0808">Transferase</keyword>
<dbReference type="AlphaFoldDB" id="A0A7C9EVE5"/>
<evidence type="ECO:0000256" key="2">
    <source>
        <dbReference type="ARBA" id="ARBA00022679"/>
    </source>
</evidence>
<dbReference type="PROSITE" id="PS00375">
    <property type="entry name" value="UDPGT"/>
    <property type="match status" value="1"/>
</dbReference>
<evidence type="ECO:0000256" key="1">
    <source>
        <dbReference type="ARBA" id="ARBA00009995"/>
    </source>
</evidence>
<sequence>MAKMELVFVPTPGMGHLPSTVQLAKLILQRDNSISVVVLMINVPHDNAIVNAYVDSQSRDADPTRLTFISLPALANPPDLSSPGFFVTLIDLHKPLVKEAVLDRVKSGLAKPVGFILDMFCTTIIDVANELHVDSYIFFTSGANLLNLMFRMESLIDVQGVNFADEFSDPDKETDFPGFRNPVPGKVIPSVFLDKEVGSQMILNQIRRFKGSKGILINTYVELELFATQALLDEAEKQKIPAVYPVGPILELDNKSRGGCQKEDHDSIMEWLDQQPPSSVVFLCFGSMGSFDEVEVKEIADGLDRSGHRFLWSLRRPPPEGKLRLPSQHETFVDALPEGFLERTAHRGKIIGWAPQVAILAHHAVGGFVSHCGWNSTLESLWFGVPMAAWPLYAEQQLNAFELVKEIGVAVEIRMDYRKDLKTRKGNFVVTADEIENGVKKLMSMDEDMKRKLMELSDKGRKALQDGGSSHHWLGRFIADLLDKVG</sequence>
<dbReference type="PANTHER" id="PTHR48048">
    <property type="entry name" value="GLYCOSYLTRANSFERASE"/>
    <property type="match status" value="1"/>
</dbReference>
<dbReference type="InterPro" id="IPR035595">
    <property type="entry name" value="UDP_glycos_trans_CS"/>
</dbReference>
<evidence type="ECO:0000256" key="4">
    <source>
        <dbReference type="RuleBase" id="RU362057"/>
    </source>
</evidence>
<protein>
    <recommendedName>
        <fullName evidence="4">Glycosyltransferase</fullName>
        <ecNumber evidence="4">2.4.1.-</ecNumber>
    </recommendedName>
</protein>
<comment type="similarity">
    <text evidence="1 3">Belongs to the UDP-glycosyltransferase family.</text>
</comment>